<dbReference type="CDD" id="cd16416">
    <property type="entry name" value="HAD_BsYqeG-like"/>
    <property type="match status" value="1"/>
</dbReference>
<dbReference type="GO" id="GO:0005737">
    <property type="term" value="C:cytoplasm"/>
    <property type="evidence" value="ECO:0007669"/>
    <property type="project" value="TreeGrafter"/>
</dbReference>
<dbReference type="Gene3D" id="3.40.50.1000">
    <property type="entry name" value="HAD superfamily/HAD-like"/>
    <property type="match status" value="1"/>
</dbReference>
<accession>A0A2V3WDM4</accession>
<dbReference type="PANTHER" id="PTHR19288:SF25">
    <property type="entry name" value="PHOSPHATIDYLGLYCEROPHOSPHATASE GEP4, MITOCHONDRIAL"/>
    <property type="match status" value="1"/>
</dbReference>
<evidence type="ECO:0008006" key="3">
    <source>
        <dbReference type="Google" id="ProtNLM"/>
    </source>
</evidence>
<dbReference type="Pfam" id="PF13242">
    <property type="entry name" value="Hydrolase_like"/>
    <property type="match status" value="1"/>
</dbReference>
<dbReference type="Proteomes" id="UP000247922">
    <property type="component" value="Unassembled WGS sequence"/>
</dbReference>
<reference evidence="1 2" key="1">
    <citation type="submission" date="2018-05" db="EMBL/GenBank/DDBJ databases">
        <title>Genomic Encyclopedia of Type Strains, Phase IV (KMG-IV): sequencing the most valuable type-strain genomes for metagenomic binning, comparative biology and taxonomic classification.</title>
        <authorList>
            <person name="Goeker M."/>
        </authorList>
    </citation>
    <scope>NUCLEOTIDE SEQUENCE [LARGE SCALE GENOMIC DNA]</scope>
    <source>
        <strain evidence="1 2">DSM 22440</strain>
    </source>
</reference>
<dbReference type="InterPro" id="IPR006549">
    <property type="entry name" value="HAD-SF_hydro_IIIA"/>
</dbReference>
<keyword evidence="2" id="KW-1185">Reference proteome</keyword>
<evidence type="ECO:0000313" key="1">
    <source>
        <dbReference type="EMBL" id="PXW91596.1"/>
    </source>
</evidence>
<name>A0A2V3WDM4_9BACI</name>
<dbReference type="EMBL" id="QJJR01000004">
    <property type="protein sequence ID" value="PXW91596.1"/>
    <property type="molecule type" value="Genomic_DNA"/>
</dbReference>
<protein>
    <recommendedName>
        <fullName evidence="3">YqeG family HAD IIIA-type phosphatase</fullName>
    </recommendedName>
</protein>
<dbReference type="OrthoDB" id="9787572at2"/>
<evidence type="ECO:0000313" key="2">
    <source>
        <dbReference type="Proteomes" id="UP000247922"/>
    </source>
</evidence>
<dbReference type="InterPro" id="IPR010021">
    <property type="entry name" value="PGPP1/Gep4"/>
</dbReference>
<dbReference type="GO" id="GO:0008962">
    <property type="term" value="F:phosphatidylglycerophosphatase activity"/>
    <property type="evidence" value="ECO:0007669"/>
    <property type="project" value="InterPro"/>
</dbReference>
<dbReference type="NCBIfam" id="TIGR01662">
    <property type="entry name" value="HAD-SF-IIIA"/>
    <property type="match status" value="1"/>
</dbReference>
<gene>
    <name evidence="1" type="ORF">DES38_10422</name>
</gene>
<organism evidence="1 2">
    <name type="scientific">Streptohalobacillus salinus</name>
    <dbReference type="NCBI Taxonomy" id="621096"/>
    <lineage>
        <taxon>Bacteria</taxon>
        <taxon>Bacillati</taxon>
        <taxon>Bacillota</taxon>
        <taxon>Bacilli</taxon>
        <taxon>Bacillales</taxon>
        <taxon>Bacillaceae</taxon>
        <taxon>Streptohalobacillus</taxon>
    </lineage>
</organism>
<dbReference type="SUPFAM" id="SSF56784">
    <property type="entry name" value="HAD-like"/>
    <property type="match status" value="1"/>
</dbReference>
<proteinExistence type="predicted"/>
<dbReference type="AlphaFoldDB" id="A0A2V3WDM4"/>
<sequence>MLKRFLPDQHVKDIFEITPESLKEKNIKGVITDLDNTLVAWNEPHATDKIKIWLKSMEDSGIKVTIVSNNDKKRVKLFSSPLNRPYVYRANKPLRGAFLKSSKKMDLNKEEIVVIGDQIMTDIWGGNRSGFHTILVVPILQSDDKATKLNRKIERFILRKLEKRGWMKWQG</sequence>
<dbReference type="RefSeq" id="WP_110250900.1">
    <property type="nucleotide sequence ID" value="NZ_QJJR01000004.1"/>
</dbReference>
<dbReference type="InterPro" id="IPR023214">
    <property type="entry name" value="HAD_sf"/>
</dbReference>
<comment type="caution">
    <text evidence="1">The sequence shown here is derived from an EMBL/GenBank/DDBJ whole genome shotgun (WGS) entry which is preliminary data.</text>
</comment>
<dbReference type="NCBIfam" id="TIGR01668">
    <property type="entry name" value="YqeG_hyp_ppase"/>
    <property type="match status" value="1"/>
</dbReference>
<dbReference type="PANTHER" id="PTHR19288">
    <property type="entry name" value="4-NITROPHENYLPHOSPHATASE-RELATED"/>
    <property type="match status" value="1"/>
</dbReference>
<dbReference type="InterPro" id="IPR036412">
    <property type="entry name" value="HAD-like_sf"/>
</dbReference>